<dbReference type="RefSeq" id="WP_103059378.1">
    <property type="nucleotide sequence ID" value="NZ_BSOF01000029.1"/>
</dbReference>
<dbReference type="OrthoDB" id="6476622at2"/>
<sequence>MVDDIEQRVFALARRYNGVYLFNNEKKQRLLTPDTDFDTDMQLDVGEAEDLMDEFFKEFQVERGSFKIETYYPDEPFSWNPCKKTEPVPVPDFTIGMLIESAKARKWLYD</sequence>
<name>A0A2K1QAF7_9GAMM</name>
<gene>
    <name evidence="1" type="ORF">COO59_08520</name>
</gene>
<evidence type="ECO:0000313" key="2">
    <source>
        <dbReference type="Proteomes" id="UP000236345"/>
    </source>
</evidence>
<dbReference type="InterPro" id="IPR010862">
    <property type="entry name" value="DUF1493"/>
</dbReference>
<protein>
    <submittedName>
        <fullName evidence="1">Acyl carrier protein</fullName>
    </submittedName>
</protein>
<proteinExistence type="predicted"/>
<organism evidence="1 2">
    <name type="scientific">Mixta theicola</name>
    <dbReference type="NCBI Taxonomy" id="1458355"/>
    <lineage>
        <taxon>Bacteria</taxon>
        <taxon>Pseudomonadati</taxon>
        <taxon>Pseudomonadota</taxon>
        <taxon>Gammaproteobacteria</taxon>
        <taxon>Enterobacterales</taxon>
        <taxon>Erwiniaceae</taxon>
        <taxon>Mixta</taxon>
    </lineage>
</organism>
<accession>A0A2K1QAF7</accession>
<dbReference type="Pfam" id="PF07377">
    <property type="entry name" value="DUF1493"/>
    <property type="match status" value="1"/>
</dbReference>
<dbReference type="EMBL" id="NWUO01000005">
    <property type="protein sequence ID" value="PNS12021.1"/>
    <property type="molecule type" value="Genomic_DNA"/>
</dbReference>
<evidence type="ECO:0000313" key="1">
    <source>
        <dbReference type="EMBL" id="PNS12021.1"/>
    </source>
</evidence>
<reference evidence="2" key="1">
    <citation type="submission" date="2017-09" db="EMBL/GenBank/DDBJ databases">
        <authorList>
            <person name="Palmer M."/>
            <person name="Steenkamp E.T."/>
            <person name="Coetzee M.P."/>
            <person name="Avontuur J.R."/>
            <person name="Van Zyl E."/>
            <person name="Chan W.-Y."/>
            <person name="Blom J."/>
            <person name="Venter S.N."/>
        </authorList>
    </citation>
    <scope>NUCLEOTIDE SEQUENCE [LARGE SCALE GENOMIC DNA]</scope>
    <source>
        <strain evidence="2">QC88-366</strain>
    </source>
</reference>
<dbReference type="Proteomes" id="UP000236345">
    <property type="component" value="Unassembled WGS sequence"/>
</dbReference>
<comment type="caution">
    <text evidence="1">The sequence shown here is derived from an EMBL/GenBank/DDBJ whole genome shotgun (WGS) entry which is preliminary data.</text>
</comment>
<keyword evidence="2" id="KW-1185">Reference proteome</keyword>
<dbReference type="AlphaFoldDB" id="A0A2K1QAF7"/>